<dbReference type="Pfam" id="PF08448">
    <property type="entry name" value="PAS_4"/>
    <property type="match status" value="1"/>
</dbReference>
<dbReference type="InterPro" id="IPR004358">
    <property type="entry name" value="Sig_transdc_His_kin-like_C"/>
</dbReference>
<evidence type="ECO:0000259" key="6">
    <source>
        <dbReference type="PROSITE" id="PS50109"/>
    </source>
</evidence>
<dbReference type="InterPro" id="IPR036890">
    <property type="entry name" value="HATPase_C_sf"/>
</dbReference>
<keyword evidence="3" id="KW-0597">Phosphoprotein</keyword>
<evidence type="ECO:0000256" key="5">
    <source>
        <dbReference type="ARBA" id="ARBA00022777"/>
    </source>
</evidence>
<dbReference type="Pfam" id="PF02518">
    <property type="entry name" value="HATPase_c"/>
    <property type="match status" value="1"/>
</dbReference>
<organism evidence="8 9">
    <name type="scientific">Roseivirga echinicomitans</name>
    <dbReference type="NCBI Taxonomy" id="296218"/>
    <lineage>
        <taxon>Bacteria</taxon>
        <taxon>Pseudomonadati</taxon>
        <taxon>Bacteroidota</taxon>
        <taxon>Cytophagia</taxon>
        <taxon>Cytophagales</taxon>
        <taxon>Roseivirgaceae</taxon>
        <taxon>Roseivirga</taxon>
    </lineage>
</organism>
<evidence type="ECO:0000256" key="1">
    <source>
        <dbReference type="ARBA" id="ARBA00000085"/>
    </source>
</evidence>
<dbReference type="InterPro" id="IPR000014">
    <property type="entry name" value="PAS"/>
</dbReference>
<dbReference type="InterPro" id="IPR013655">
    <property type="entry name" value="PAS_fold_3"/>
</dbReference>
<dbReference type="InterPro" id="IPR035965">
    <property type="entry name" value="PAS-like_dom_sf"/>
</dbReference>
<dbReference type="InterPro" id="IPR005467">
    <property type="entry name" value="His_kinase_dom"/>
</dbReference>
<evidence type="ECO:0000313" key="9">
    <source>
        <dbReference type="Proteomes" id="UP000075615"/>
    </source>
</evidence>
<feature type="domain" description="Histidine kinase" evidence="6">
    <location>
        <begin position="401"/>
        <end position="615"/>
    </location>
</feature>
<dbReference type="Pfam" id="PF13426">
    <property type="entry name" value="PAS_9"/>
    <property type="match status" value="1"/>
</dbReference>
<dbReference type="InterPro" id="IPR036097">
    <property type="entry name" value="HisK_dim/P_sf"/>
</dbReference>
<evidence type="ECO:0000259" key="7">
    <source>
        <dbReference type="PROSITE" id="PS50112"/>
    </source>
</evidence>
<evidence type="ECO:0000256" key="2">
    <source>
        <dbReference type="ARBA" id="ARBA00012438"/>
    </source>
</evidence>
<dbReference type="PRINTS" id="PR00344">
    <property type="entry name" value="BCTRLSENSOR"/>
</dbReference>
<dbReference type="OrthoDB" id="9766459at2"/>
<reference evidence="8 9" key="1">
    <citation type="submission" date="2016-01" db="EMBL/GenBank/DDBJ databases">
        <title>Genome sequencing of Roseivirga echinicomitans KMM 6058.</title>
        <authorList>
            <person name="Selvaratnam C."/>
            <person name="Thevarajoo S."/>
            <person name="Goh K.M."/>
            <person name="Ee R."/>
            <person name="Chan K.-G."/>
            <person name="Chong C.S."/>
        </authorList>
    </citation>
    <scope>NUCLEOTIDE SEQUENCE [LARGE SCALE GENOMIC DNA]</scope>
    <source>
        <strain evidence="8 9">KMM 6058</strain>
    </source>
</reference>
<dbReference type="PROSITE" id="PS50109">
    <property type="entry name" value="HIS_KIN"/>
    <property type="match status" value="1"/>
</dbReference>
<dbReference type="SUPFAM" id="SSF55785">
    <property type="entry name" value="PYP-like sensor domain (PAS domain)"/>
    <property type="match status" value="3"/>
</dbReference>
<feature type="domain" description="PAS" evidence="7">
    <location>
        <begin position="127"/>
        <end position="202"/>
    </location>
</feature>
<dbReference type="Pfam" id="PF00512">
    <property type="entry name" value="HisKA"/>
    <property type="match status" value="1"/>
</dbReference>
<dbReference type="InterPro" id="IPR013656">
    <property type="entry name" value="PAS_4"/>
</dbReference>
<dbReference type="SMART" id="SM00388">
    <property type="entry name" value="HisKA"/>
    <property type="match status" value="1"/>
</dbReference>
<dbReference type="InterPro" id="IPR003661">
    <property type="entry name" value="HisK_dim/P_dom"/>
</dbReference>
<evidence type="ECO:0000256" key="3">
    <source>
        <dbReference type="ARBA" id="ARBA00022553"/>
    </source>
</evidence>
<evidence type="ECO:0000313" key="8">
    <source>
        <dbReference type="EMBL" id="KYG72748.1"/>
    </source>
</evidence>
<dbReference type="SMART" id="SM00387">
    <property type="entry name" value="HATPase_c"/>
    <property type="match status" value="1"/>
</dbReference>
<feature type="domain" description="PAS" evidence="7">
    <location>
        <begin position="5"/>
        <end position="71"/>
    </location>
</feature>
<gene>
    <name evidence="8" type="ORF">AWN68_08565</name>
</gene>
<proteinExistence type="predicted"/>
<dbReference type="EC" id="2.7.13.3" evidence="2"/>
<dbReference type="Gene3D" id="3.30.450.20">
    <property type="entry name" value="PAS domain"/>
    <property type="match status" value="3"/>
</dbReference>
<dbReference type="InterPro" id="IPR003594">
    <property type="entry name" value="HATPase_dom"/>
</dbReference>
<dbReference type="Gene3D" id="3.30.565.10">
    <property type="entry name" value="Histidine kinase-like ATPase, C-terminal domain"/>
    <property type="match status" value="1"/>
</dbReference>
<keyword evidence="4" id="KW-0808">Transferase</keyword>
<sequence>MDIIFDQIFNNPVIGIALVNHDGKITRVNKTFCDLLGYSITEMTGINFVEITHSEDIDKDLQLFEKLKRGEINQYKLNKRYITKAGDNTWVELSVFMGEEVEGQETVISFVKNISEAKKLQDELKSHKARFQAIFDNTFQFIGLMNTDGSLLEVNEAITQFYGRTREELIGKKLWEISGLLDLNEKERNKVISSVQLAAKGKFVRYDTKVTGALITEMVDFSIRPILNDSGEVILLIPEGRIITERYNLQRQLESKTRLLETTEQLSSVGSWEWLVQPDQLYWSIGTYDMFEKKPLDNRYLVVQNYVEYVHEDDLERILKAIENTVNNGVDFNVEHRIRVGDNVKHIHVKGECVFDKSGRVIIVRGAVRNHTSEIQIQESLMLYNELLEKKNDELKQFAYVASHDLQEPLRTITSFIQLLRMEIGDVEDNIEKYLEIIEKGAGRMKSLISDLLSYSRLENHDLAIEMNDLNVMFKELEQDLTTSISESKANITIKNKLPTIECDLRRMNILFQNLISNAIKFKKPDCLPEIQVDWRLNNGFYTFTVTDNGIGIDPEYFEAVFDPFRRLHARAQYEGNGIGLALCERVIKQHSGEIWLSSEKDMGTAFHFTIPQNIMNVSPGA</sequence>
<dbReference type="AlphaFoldDB" id="A0A150X211"/>
<dbReference type="PANTHER" id="PTHR43304">
    <property type="entry name" value="PHYTOCHROME-LIKE PROTEIN CPH1"/>
    <property type="match status" value="1"/>
</dbReference>
<dbReference type="Pfam" id="PF08447">
    <property type="entry name" value="PAS_3"/>
    <property type="match status" value="1"/>
</dbReference>
<comment type="caution">
    <text evidence="8">The sequence shown here is derived from an EMBL/GenBank/DDBJ whole genome shotgun (WGS) entry which is preliminary data.</text>
</comment>
<evidence type="ECO:0000256" key="4">
    <source>
        <dbReference type="ARBA" id="ARBA00022679"/>
    </source>
</evidence>
<dbReference type="RefSeq" id="WP_068417215.1">
    <property type="nucleotide sequence ID" value="NZ_LRDB01000050.1"/>
</dbReference>
<dbReference type="SUPFAM" id="SSF55874">
    <property type="entry name" value="ATPase domain of HSP90 chaperone/DNA topoisomerase II/histidine kinase"/>
    <property type="match status" value="1"/>
</dbReference>
<protein>
    <recommendedName>
        <fullName evidence="2">histidine kinase</fullName>
        <ecNumber evidence="2">2.7.13.3</ecNumber>
    </recommendedName>
</protein>
<dbReference type="Gene3D" id="1.10.287.130">
    <property type="match status" value="1"/>
</dbReference>
<dbReference type="Proteomes" id="UP000075615">
    <property type="component" value="Unassembled WGS sequence"/>
</dbReference>
<dbReference type="STRING" id="296218.AWN68_08565"/>
<dbReference type="SUPFAM" id="SSF47384">
    <property type="entry name" value="Homodimeric domain of signal transducing histidine kinase"/>
    <property type="match status" value="1"/>
</dbReference>
<dbReference type="NCBIfam" id="TIGR00229">
    <property type="entry name" value="sensory_box"/>
    <property type="match status" value="2"/>
</dbReference>
<dbReference type="SMART" id="SM00091">
    <property type="entry name" value="PAS"/>
    <property type="match status" value="3"/>
</dbReference>
<keyword evidence="9" id="KW-1185">Reference proteome</keyword>
<dbReference type="EMBL" id="LRDB01000050">
    <property type="protein sequence ID" value="KYG72748.1"/>
    <property type="molecule type" value="Genomic_DNA"/>
</dbReference>
<dbReference type="FunFam" id="3.30.565.10:FF:000006">
    <property type="entry name" value="Sensor histidine kinase WalK"/>
    <property type="match status" value="1"/>
</dbReference>
<dbReference type="InterPro" id="IPR052162">
    <property type="entry name" value="Sensor_kinase/Photoreceptor"/>
</dbReference>
<keyword evidence="5" id="KW-0418">Kinase</keyword>
<dbReference type="PROSITE" id="PS50112">
    <property type="entry name" value="PAS"/>
    <property type="match status" value="2"/>
</dbReference>
<dbReference type="GO" id="GO:0000155">
    <property type="term" value="F:phosphorelay sensor kinase activity"/>
    <property type="evidence" value="ECO:0007669"/>
    <property type="project" value="InterPro"/>
</dbReference>
<dbReference type="CDD" id="cd00082">
    <property type="entry name" value="HisKA"/>
    <property type="match status" value="1"/>
</dbReference>
<accession>A0A150X211</accession>
<dbReference type="PANTHER" id="PTHR43304:SF1">
    <property type="entry name" value="PAC DOMAIN-CONTAINING PROTEIN"/>
    <property type="match status" value="1"/>
</dbReference>
<name>A0A150X211_9BACT</name>
<comment type="catalytic activity">
    <reaction evidence="1">
        <text>ATP + protein L-histidine = ADP + protein N-phospho-L-histidine.</text>
        <dbReference type="EC" id="2.7.13.3"/>
    </reaction>
</comment>
<dbReference type="CDD" id="cd00130">
    <property type="entry name" value="PAS"/>
    <property type="match status" value="2"/>
</dbReference>